<dbReference type="EMBL" id="JACGCI010000255">
    <property type="protein sequence ID" value="KAF6741379.1"/>
    <property type="molecule type" value="Genomic_DNA"/>
</dbReference>
<protein>
    <submittedName>
        <fullName evidence="2">Uncharacterized protein</fullName>
    </submittedName>
</protein>
<sequence>MDFPSFPNTSGLFHDSQILESPHSLNSNLRPPPDNLQAFRDQLRQPPPCSIEDFTLAELLKNQHVLTLYQSVLRASTSQMDLHREMKEMQAKVDVLQAENARLQMQQRGLHSRSVSSSASLGPSDSISQVSQGSPDPGMVQGLQPYPNPSSICPGIYKPEEICWTNADYQKNPANKRTDKNKSRPRMVDAIRHPTTKDGLSQQQWDAIRSVASQVARPLMQLSDPPKVVSARGKGRTVEWFTKNYPDEWDASIKELERREPILTYCAGNWKARAVFRVVLRGLNSGNNGSGTDTDVPSEVDASSPSTKKRRRQSSSSSRKKKKQDEGVQKPGSDAVPVDKGNKPPETPATKSLHKQISAGLSTVDPNDKAPAVPAVQVIDISFIQINHALDTLKEEFGSELLKNAVEQSQVLQLLTAFESSTPGNDAVPGKPSTLAAALLEALEDADPNAWDFEADDDDNNNGGWGHYQYTGGGRSIISSLATWEDVGSISFAQKLLAAGLRTCKVARYICEQRKRAPLGGYTSDAYLSRLVDHLWSILPVSFKPLQQGREEDDVNSGDHPLAQREDLMKWQLAELRDWISKQAIICDGKPRRSKDDCASIILSCNVASQKPTLLDIDRILKSRPKKGASSS</sequence>
<evidence type="ECO:0000313" key="2">
    <source>
        <dbReference type="EMBL" id="KAF6741379.1"/>
    </source>
</evidence>
<dbReference type="AlphaFoldDB" id="A0A8H6LT75"/>
<dbReference type="Proteomes" id="UP000521943">
    <property type="component" value="Unassembled WGS sequence"/>
</dbReference>
<accession>A0A8H6LT75</accession>
<feature type="compositionally biased region" description="Low complexity" evidence="1">
    <location>
        <begin position="112"/>
        <end position="128"/>
    </location>
</feature>
<feature type="compositionally biased region" description="Low complexity" evidence="1">
    <location>
        <begin position="284"/>
        <end position="295"/>
    </location>
</feature>
<keyword evidence="3" id="KW-1185">Reference proteome</keyword>
<feature type="region of interest" description="Disordered" evidence="1">
    <location>
        <begin position="283"/>
        <end position="355"/>
    </location>
</feature>
<organism evidence="2 3">
    <name type="scientific">Ephemerocybe angulata</name>
    <dbReference type="NCBI Taxonomy" id="980116"/>
    <lineage>
        <taxon>Eukaryota</taxon>
        <taxon>Fungi</taxon>
        <taxon>Dikarya</taxon>
        <taxon>Basidiomycota</taxon>
        <taxon>Agaricomycotina</taxon>
        <taxon>Agaricomycetes</taxon>
        <taxon>Agaricomycetidae</taxon>
        <taxon>Agaricales</taxon>
        <taxon>Agaricineae</taxon>
        <taxon>Psathyrellaceae</taxon>
        <taxon>Ephemerocybe</taxon>
    </lineage>
</organism>
<comment type="caution">
    <text evidence="2">The sequence shown here is derived from an EMBL/GenBank/DDBJ whole genome shotgun (WGS) entry which is preliminary data.</text>
</comment>
<gene>
    <name evidence="2" type="ORF">DFP72DRAFT_944887</name>
</gene>
<name>A0A8H6LT75_9AGAR</name>
<evidence type="ECO:0000313" key="3">
    <source>
        <dbReference type="Proteomes" id="UP000521943"/>
    </source>
</evidence>
<reference evidence="2 3" key="1">
    <citation type="submission" date="2020-07" db="EMBL/GenBank/DDBJ databases">
        <title>Comparative genomics of pyrophilous fungi reveals a link between fire events and developmental genes.</title>
        <authorList>
            <consortium name="DOE Joint Genome Institute"/>
            <person name="Steindorff A.S."/>
            <person name="Carver A."/>
            <person name="Calhoun S."/>
            <person name="Stillman K."/>
            <person name="Liu H."/>
            <person name="Lipzen A."/>
            <person name="Pangilinan J."/>
            <person name="Labutti K."/>
            <person name="Bruns T.D."/>
            <person name="Grigoriev I.V."/>
        </authorList>
    </citation>
    <scope>NUCLEOTIDE SEQUENCE [LARGE SCALE GENOMIC DNA]</scope>
    <source>
        <strain evidence="2 3">CBS 144469</strain>
    </source>
</reference>
<dbReference type="OrthoDB" id="3064584at2759"/>
<evidence type="ECO:0000256" key="1">
    <source>
        <dbReference type="SAM" id="MobiDB-lite"/>
    </source>
</evidence>
<feature type="compositionally biased region" description="Basic residues" evidence="1">
    <location>
        <begin position="307"/>
        <end position="322"/>
    </location>
</feature>
<feature type="region of interest" description="Disordered" evidence="1">
    <location>
        <begin position="22"/>
        <end position="41"/>
    </location>
</feature>
<feature type="region of interest" description="Disordered" evidence="1">
    <location>
        <begin position="104"/>
        <end position="147"/>
    </location>
</feature>
<proteinExistence type="predicted"/>